<evidence type="ECO:0000313" key="3">
    <source>
        <dbReference type="Proteomes" id="UP001610063"/>
    </source>
</evidence>
<keyword evidence="3" id="KW-1185">Reference proteome</keyword>
<dbReference type="Proteomes" id="UP001610063">
    <property type="component" value="Unassembled WGS sequence"/>
</dbReference>
<gene>
    <name evidence="2" type="ORF">ACHKAR_01230</name>
</gene>
<proteinExistence type="predicted"/>
<dbReference type="SUPFAM" id="SSF55729">
    <property type="entry name" value="Acyl-CoA N-acyltransferases (Nat)"/>
    <property type="match status" value="1"/>
</dbReference>
<dbReference type="CDD" id="cd04301">
    <property type="entry name" value="NAT_SF"/>
    <property type="match status" value="1"/>
</dbReference>
<accession>A0ABW7N322</accession>
<dbReference type="GO" id="GO:0016746">
    <property type="term" value="F:acyltransferase activity"/>
    <property type="evidence" value="ECO:0007669"/>
    <property type="project" value="UniProtKB-KW"/>
</dbReference>
<dbReference type="EMBL" id="JBIPKE010000008">
    <property type="protein sequence ID" value="MFH6982036.1"/>
    <property type="molecule type" value="Genomic_DNA"/>
</dbReference>
<evidence type="ECO:0000313" key="2">
    <source>
        <dbReference type="EMBL" id="MFH6982036.1"/>
    </source>
</evidence>
<name>A0ABW7N322_9BACT</name>
<dbReference type="RefSeq" id="WP_159584687.1">
    <property type="nucleotide sequence ID" value="NZ_JBIPKE010000008.1"/>
</dbReference>
<reference evidence="2 3" key="1">
    <citation type="journal article" date="2013" name="Int. J. Syst. Evol. Microbiol.">
        <title>Marinoscillum luteum sp. nov., isolated from marine sediment.</title>
        <authorList>
            <person name="Cha I.T."/>
            <person name="Park S.J."/>
            <person name="Kim S.J."/>
            <person name="Kim J.G."/>
            <person name="Jung M.Y."/>
            <person name="Shin K.S."/>
            <person name="Kwon K.K."/>
            <person name="Yang S.H."/>
            <person name="Seo Y.S."/>
            <person name="Rhee S.K."/>
        </authorList>
    </citation>
    <scope>NUCLEOTIDE SEQUENCE [LARGE SCALE GENOMIC DNA]</scope>
    <source>
        <strain evidence="2 3">KCTC 23939</strain>
    </source>
</reference>
<dbReference type="EC" id="2.3.1.-" evidence="2"/>
<keyword evidence="2" id="KW-0808">Transferase</keyword>
<comment type="caution">
    <text evidence="2">The sequence shown here is derived from an EMBL/GenBank/DDBJ whole genome shotgun (WGS) entry which is preliminary data.</text>
</comment>
<dbReference type="InterPro" id="IPR000182">
    <property type="entry name" value="GNAT_dom"/>
</dbReference>
<dbReference type="Pfam" id="PF00583">
    <property type="entry name" value="Acetyltransf_1"/>
    <property type="match status" value="1"/>
</dbReference>
<keyword evidence="2" id="KW-0012">Acyltransferase</keyword>
<protein>
    <submittedName>
        <fullName evidence="2">GNAT family N-acetyltransferase</fullName>
        <ecNumber evidence="2">2.3.1.-</ecNumber>
    </submittedName>
</protein>
<organism evidence="2 3">
    <name type="scientific">Marinoscillum luteum</name>
    <dbReference type="NCBI Taxonomy" id="861051"/>
    <lineage>
        <taxon>Bacteria</taxon>
        <taxon>Pseudomonadati</taxon>
        <taxon>Bacteroidota</taxon>
        <taxon>Cytophagia</taxon>
        <taxon>Cytophagales</taxon>
        <taxon>Reichenbachiellaceae</taxon>
        <taxon>Marinoscillum</taxon>
    </lineage>
</organism>
<dbReference type="InterPro" id="IPR016181">
    <property type="entry name" value="Acyl_CoA_acyltransferase"/>
</dbReference>
<evidence type="ECO:0000259" key="1">
    <source>
        <dbReference type="Pfam" id="PF00583"/>
    </source>
</evidence>
<sequence>MDKFVVSVADASHIHYAEQICDMIADSAEKRGTGIARRSTEYVQGKLADGKSVIALTKSGKLAGFCYIETWGHGKYVANSGLIVNPDYRNNGLAQAIKARAFKLSREKYPDAKLFGLTTSMAVMKINSDLGYRPVAFSELTDDEAFWKGCSSCVNYDILTRKNHQHCLCTGMLYDPEEKKRKWKQRSKKVQEKLMMWKQKVQIK</sequence>
<feature type="domain" description="N-acetyltransferase" evidence="1">
    <location>
        <begin position="48"/>
        <end position="108"/>
    </location>
</feature>
<dbReference type="Gene3D" id="3.40.630.30">
    <property type="match status" value="1"/>
</dbReference>